<evidence type="ECO:0000313" key="3">
    <source>
        <dbReference type="Proteomes" id="UP001219585"/>
    </source>
</evidence>
<reference evidence="2" key="1">
    <citation type="submission" date="2022-11" db="EMBL/GenBank/DDBJ databases">
        <title>Lysinibacillus irui.</title>
        <authorList>
            <person name="Akintayo S.O."/>
        </authorList>
    </citation>
    <scope>NUCLEOTIDE SEQUENCE</scope>
    <source>
        <strain evidence="2">IRB4-01</strain>
    </source>
</reference>
<proteinExistence type="predicted"/>
<gene>
    <name evidence="2" type="ORF">OU989_09375</name>
</gene>
<protein>
    <submittedName>
        <fullName evidence="2">DUF5316 domain-containing protein</fullName>
    </submittedName>
</protein>
<sequence length="94" mass="10352">MKYVSIGTVLSIAGVLCSIFFWGTEKAHLLPGLLGGIFIVVSILMSGALANGDRIRANFATETQEDRNDRNRIMKNTLLLALPNMIVAIFAYYM</sequence>
<dbReference type="RefSeq" id="WP_274796872.1">
    <property type="nucleotide sequence ID" value="NZ_CP113527.1"/>
</dbReference>
<organism evidence="2 3">
    <name type="scientific">Lysinibacillus irui</name>
    <dbReference type="NCBI Taxonomy" id="2998077"/>
    <lineage>
        <taxon>Bacteria</taxon>
        <taxon>Bacillati</taxon>
        <taxon>Bacillota</taxon>
        <taxon>Bacilli</taxon>
        <taxon>Bacillales</taxon>
        <taxon>Bacillaceae</taxon>
        <taxon>Lysinibacillus</taxon>
    </lineage>
</organism>
<dbReference type="InterPro" id="IPR035167">
    <property type="entry name" value="DUF5316"/>
</dbReference>
<evidence type="ECO:0000256" key="1">
    <source>
        <dbReference type="SAM" id="Phobius"/>
    </source>
</evidence>
<keyword evidence="1" id="KW-0472">Membrane</keyword>
<dbReference type="AlphaFoldDB" id="A0AAJ5UY55"/>
<evidence type="ECO:0000313" key="2">
    <source>
        <dbReference type="EMBL" id="WDV08665.1"/>
    </source>
</evidence>
<keyword evidence="1" id="KW-1133">Transmembrane helix</keyword>
<dbReference type="KEGG" id="liu:OU989_09375"/>
<keyword evidence="1" id="KW-0812">Transmembrane</keyword>
<dbReference type="EMBL" id="CP113527">
    <property type="protein sequence ID" value="WDV08665.1"/>
    <property type="molecule type" value="Genomic_DNA"/>
</dbReference>
<accession>A0AAJ5UY55</accession>
<name>A0AAJ5UY55_9BACI</name>
<feature type="transmembrane region" description="Helical" evidence="1">
    <location>
        <begin position="73"/>
        <end position="93"/>
    </location>
</feature>
<dbReference type="Proteomes" id="UP001219585">
    <property type="component" value="Chromosome"/>
</dbReference>
<feature type="transmembrane region" description="Helical" evidence="1">
    <location>
        <begin position="33"/>
        <end position="52"/>
    </location>
</feature>
<dbReference type="Pfam" id="PF17247">
    <property type="entry name" value="DUF5316"/>
    <property type="match status" value="1"/>
</dbReference>